<feature type="transmembrane region" description="Helical" evidence="8">
    <location>
        <begin position="190"/>
        <end position="212"/>
    </location>
</feature>
<evidence type="ECO:0000313" key="10">
    <source>
        <dbReference type="Proteomes" id="UP000078368"/>
    </source>
</evidence>
<evidence type="ECO:0000256" key="6">
    <source>
        <dbReference type="ARBA" id="ARBA00022989"/>
    </source>
</evidence>
<feature type="transmembrane region" description="Helical" evidence="8">
    <location>
        <begin position="303"/>
        <end position="321"/>
    </location>
</feature>
<feature type="transmembrane region" description="Helical" evidence="8">
    <location>
        <begin position="57"/>
        <end position="74"/>
    </location>
</feature>
<dbReference type="GO" id="GO:0022857">
    <property type="term" value="F:transmembrane transporter activity"/>
    <property type="evidence" value="ECO:0007669"/>
    <property type="project" value="InterPro"/>
</dbReference>
<comment type="caution">
    <text evidence="9">The sequence shown here is derived from an EMBL/GenBank/DDBJ whole genome shotgun (WGS) entry which is preliminary data.</text>
</comment>
<keyword evidence="10" id="KW-1185">Reference proteome</keyword>
<dbReference type="AlphaFoldDB" id="A0A179B5S3"/>
<dbReference type="Pfam" id="PF01032">
    <property type="entry name" value="FecCD"/>
    <property type="match status" value="1"/>
</dbReference>
<evidence type="ECO:0000256" key="5">
    <source>
        <dbReference type="ARBA" id="ARBA00022692"/>
    </source>
</evidence>
<keyword evidence="7 8" id="KW-0472">Membrane</keyword>
<accession>A0A179B5S3</accession>
<dbReference type="FunFam" id="1.10.3470.10:FF:000001">
    <property type="entry name" value="Vitamin B12 ABC transporter permease BtuC"/>
    <property type="match status" value="1"/>
</dbReference>
<evidence type="ECO:0000256" key="1">
    <source>
        <dbReference type="ARBA" id="ARBA00004651"/>
    </source>
</evidence>
<reference evidence="9 10" key="1">
    <citation type="submission" date="2016-04" db="EMBL/GenBank/DDBJ databases">
        <title>Peptidophaga gingivicola gen. nov., sp. nov., isolated from human subgingival plaque.</title>
        <authorList>
            <person name="Beall C.J."/>
            <person name="Mokrzan E.M."/>
            <person name="Griffen A.L."/>
            <person name="Leys E.J."/>
        </authorList>
    </citation>
    <scope>NUCLEOTIDE SEQUENCE [LARGE SCALE GENOMIC DNA]</scope>
    <source>
        <strain evidence="9 10">BA112</strain>
    </source>
</reference>
<comment type="similarity">
    <text evidence="2">Belongs to the binding-protein-dependent transport system permease family. FecCD subfamily.</text>
</comment>
<feature type="transmembrane region" description="Helical" evidence="8">
    <location>
        <begin position="233"/>
        <end position="255"/>
    </location>
</feature>
<dbReference type="STRING" id="1823756.A4H34_01760"/>
<evidence type="ECO:0000256" key="7">
    <source>
        <dbReference type="ARBA" id="ARBA00023136"/>
    </source>
</evidence>
<dbReference type="PANTHER" id="PTHR30472">
    <property type="entry name" value="FERRIC ENTEROBACTIN TRANSPORT SYSTEM PERMEASE PROTEIN"/>
    <property type="match status" value="1"/>
</dbReference>
<feature type="transmembrane region" description="Helical" evidence="8">
    <location>
        <begin position="110"/>
        <end position="132"/>
    </location>
</feature>
<keyword evidence="6 8" id="KW-1133">Transmembrane helix</keyword>
<evidence type="ECO:0000256" key="8">
    <source>
        <dbReference type="SAM" id="Phobius"/>
    </source>
</evidence>
<dbReference type="EMBL" id="LVZK01000001">
    <property type="protein sequence ID" value="OAP87038.1"/>
    <property type="molecule type" value="Genomic_DNA"/>
</dbReference>
<organism evidence="9 10">
    <name type="scientific">Peptidiphaga gingivicola</name>
    <dbReference type="NCBI Taxonomy" id="2741497"/>
    <lineage>
        <taxon>Bacteria</taxon>
        <taxon>Bacillati</taxon>
        <taxon>Actinomycetota</taxon>
        <taxon>Actinomycetes</taxon>
        <taxon>Actinomycetales</taxon>
        <taxon>Actinomycetaceae</taxon>
        <taxon>Peptidiphaga</taxon>
    </lineage>
</organism>
<dbReference type="SUPFAM" id="SSF81345">
    <property type="entry name" value="ABC transporter involved in vitamin B12 uptake, BtuC"/>
    <property type="match status" value="1"/>
</dbReference>
<dbReference type="InterPro" id="IPR037294">
    <property type="entry name" value="ABC_BtuC-like"/>
</dbReference>
<keyword evidence="5 8" id="KW-0812">Transmembrane</keyword>
<proteinExistence type="inferred from homology"/>
<dbReference type="GO" id="GO:0033214">
    <property type="term" value="P:siderophore-iron import into cell"/>
    <property type="evidence" value="ECO:0007669"/>
    <property type="project" value="TreeGrafter"/>
</dbReference>
<gene>
    <name evidence="9" type="ORF">A4H34_01760</name>
</gene>
<evidence type="ECO:0000256" key="2">
    <source>
        <dbReference type="ARBA" id="ARBA00007935"/>
    </source>
</evidence>
<dbReference type="Proteomes" id="UP000078368">
    <property type="component" value="Unassembled WGS sequence"/>
</dbReference>
<dbReference type="PANTHER" id="PTHR30472:SF1">
    <property type="entry name" value="FE(3+) DICITRATE TRANSPORT SYSTEM PERMEASE PROTEIN FECC-RELATED"/>
    <property type="match status" value="1"/>
</dbReference>
<sequence length="329" mass="33633">MLPWAALSTGLLVALAAASIATGSRLVPLHEVWDALFDFDPKNDAHLVVRELRLPRTFTAIMAGACLGLAGALAQSLTRNPLAEPGTLGISQGAASGVIVGLFFTSASHVAVYVWFAFIGAALTGALVHRLGRAETAGTNPTRLILAGAALSIVLWALNTILLLAQPAWVQQIYRNWALGSLAGRGWDNLPVLIACLAAGAAASFALAPSLNAATLGADMSKALGVKPRTTSALTNLAIIVLAGGATAAAGPVVFVGMACPHAARALAGTDHRRLLPFSALLGATATLASDTLGRIVVYPGEVGVGAMTSIIGAPFFVWLVRRGKVLGL</sequence>
<evidence type="ECO:0000256" key="3">
    <source>
        <dbReference type="ARBA" id="ARBA00022448"/>
    </source>
</evidence>
<dbReference type="InterPro" id="IPR000522">
    <property type="entry name" value="ABC_transptr_permease_BtuC"/>
</dbReference>
<comment type="subcellular location">
    <subcellularLocation>
        <location evidence="1">Cell membrane</location>
        <topology evidence="1">Multi-pass membrane protein</topology>
    </subcellularLocation>
</comment>
<evidence type="ECO:0000256" key="4">
    <source>
        <dbReference type="ARBA" id="ARBA00022475"/>
    </source>
</evidence>
<evidence type="ECO:0000313" key="9">
    <source>
        <dbReference type="EMBL" id="OAP87038.1"/>
    </source>
</evidence>
<dbReference type="CDD" id="cd06550">
    <property type="entry name" value="TM_ABC_iron-siderophores_like"/>
    <property type="match status" value="1"/>
</dbReference>
<protein>
    <submittedName>
        <fullName evidence="9">ABC transporter permease</fullName>
    </submittedName>
</protein>
<keyword evidence="3" id="KW-0813">Transport</keyword>
<dbReference type="Gene3D" id="1.10.3470.10">
    <property type="entry name" value="ABC transporter involved in vitamin B12 uptake, BtuC"/>
    <property type="match status" value="1"/>
</dbReference>
<dbReference type="GO" id="GO:0005886">
    <property type="term" value="C:plasma membrane"/>
    <property type="evidence" value="ECO:0007669"/>
    <property type="project" value="UniProtKB-SubCell"/>
</dbReference>
<name>A0A179B5S3_9ACTO</name>
<feature type="transmembrane region" description="Helical" evidence="8">
    <location>
        <begin position="86"/>
        <end position="104"/>
    </location>
</feature>
<keyword evidence="4" id="KW-1003">Cell membrane</keyword>
<feature type="transmembrane region" description="Helical" evidence="8">
    <location>
        <begin position="144"/>
        <end position="170"/>
    </location>
</feature>